<keyword evidence="3" id="KW-1185">Reference proteome</keyword>
<accession>A0ABW5C823</accession>
<organism evidence="2 3">
    <name type="scientific">Phaeospirillum tilakii</name>
    <dbReference type="NCBI Taxonomy" id="741673"/>
    <lineage>
        <taxon>Bacteria</taxon>
        <taxon>Pseudomonadati</taxon>
        <taxon>Pseudomonadota</taxon>
        <taxon>Alphaproteobacteria</taxon>
        <taxon>Rhodospirillales</taxon>
        <taxon>Rhodospirillaceae</taxon>
        <taxon>Phaeospirillum</taxon>
    </lineage>
</organism>
<reference evidence="3" key="1">
    <citation type="journal article" date="2019" name="Int. J. Syst. Evol. Microbiol.">
        <title>The Global Catalogue of Microorganisms (GCM) 10K type strain sequencing project: providing services to taxonomists for standard genome sequencing and annotation.</title>
        <authorList>
            <consortium name="The Broad Institute Genomics Platform"/>
            <consortium name="The Broad Institute Genome Sequencing Center for Infectious Disease"/>
            <person name="Wu L."/>
            <person name="Ma J."/>
        </authorList>
    </citation>
    <scope>NUCLEOTIDE SEQUENCE [LARGE SCALE GENOMIC DNA]</scope>
    <source>
        <strain evidence="3">KCTC 15012</strain>
    </source>
</reference>
<dbReference type="Proteomes" id="UP001597296">
    <property type="component" value="Unassembled WGS sequence"/>
</dbReference>
<keyword evidence="1" id="KW-0472">Membrane</keyword>
<sequence length="156" mass="16885">MTFDKMSRMVVGGCIGALIGAASIAPMYMFIASVGMVPASPWRNVFIFAILCLPLLIVGAVAERHEGQDQKKWLRRVVPFCLGSATLAALACAAPALVTNEVKTDASVICFLSFGWMAGMQGGFFLLLFRDEVRRQDEEADDAATGPIPGRLPPYW</sequence>
<keyword evidence="1" id="KW-1133">Transmembrane helix</keyword>
<comment type="caution">
    <text evidence="2">The sequence shown here is derived from an EMBL/GenBank/DDBJ whole genome shotgun (WGS) entry which is preliminary data.</text>
</comment>
<evidence type="ECO:0000256" key="1">
    <source>
        <dbReference type="SAM" id="Phobius"/>
    </source>
</evidence>
<feature type="transmembrane region" description="Helical" evidence="1">
    <location>
        <begin position="9"/>
        <end position="31"/>
    </location>
</feature>
<evidence type="ECO:0000313" key="2">
    <source>
        <dbReference type="EMBL" id="MFD2233013.1"/>
    </source>
</evidence>
<feature type="transmembrane region" description="Helical" evidence="1">
    <location>
        <begin position="43"/>
        <end position="62"/>
    </location>
</feature>
<feature type="transmembrane region" description="Helical" evidence="1">
    <location>
        <begin position="106"/>
        <end position="129"/>
    </location>
</feature>
<dbReference type="RefSeq" id="WP_377314796.1">
    <property type="nucleotide sequence ID" value="NZ_JBHUIY010000005.1"/>
</dbReference>
<name>A0ABW5C823_9PROT</name>
<keyword evidence="1" id="KW-0812">Transmembrane</keyword>
<proteinExistence type="predicted"/>
<dbReference type="EMBL" id="JBHUIY010000005">
    <property type="protein sequence ID" value="MFD2233013.1"/>
    <property type="molecule type" value="Genomic_DNA"/>
</dbReference>
<evidence type="ECO:0000313" key="3">
    <source>
        <dbReference type="Proteomes" id="UP001597296"/>
    </source>
</evidence>
<feature type="transmembrane region" description="Helical" evidence="1">
    <location>
        <begin position="74"/>
        <end position="100"/>
    </location>
</feature>
<protein>
    <submittedName>
        <fullName evidence="2">Uncharacterized protein</fullName>
    </submittedName>
</protein>
<gene>
    <name evidence="2" type="ORF">ACFSNB_04260</name>
</gene>